<reference evidence="4 5" key="1">
    <citation type="submission" date="2019-02" db="EMBL/GenBank/DDBJ databases">
        <title>Genome sequencing of the rare red list fungi Antrodiella citrinella (Flaviporus citrinellus).</title>
        <authorList>
            <person name="Buettner E."/>
            <person name="Kellner H."/>
        </authorList>
    </citation>
    <scope>NUCLEOTIDE SEQUENCE [LARGE SCALE GENOMIC DNA]</scope>
    <source>
        <strain evidence="4 5">DSM 108506</strain>
    </source>
</reference>
<evidence type="ECO:0000313" key="4">
    <source>
        <dbReference type="EMBL" id="THH16936.1"/>
    </source>
</evidence>
<comment type="caution">
    <text evidence="4">The sequence shown here is derived from an EMBL/GenBank/DDBJ whole genome shotgun (WGS) entry which is preliminary data.</text>
</comment>
<sequence length="403" mass="45384">MYDGFQDQATQNNLPPIEELEAAALQLYRAYSSVRATERALYDVSDQLGPTQVPKSAWEQTVPLGSPWVPPSTENSADPSMSSGKTTAKAQDGKKKKRKHIDELPEEEPFKGDRALAQSIAFMRDAVVAREFVYAMAEGDVGRMYEALKPMVFTFAGSPHSKYTGFLLEFICDLELESSPELKAAKLNSLVVNLTGMPGRFLAKDFVQERGNKVQAHIGERKGREYSDTFMRRVTSRNLQHFATVLDDVRADCGLKKRPGRHHKPHTRPELLKLDRELRTQQLHSRRPGRTYDTNESARDVDNHRAGVSRLRQTRLASWIQETTHLRNLCHSGSHNEGLNTALHELEESIEATEQEDEEDDAEKLLGSVYMEDESIEGYEDLGMDGSENELGDAEDNEDSDSD</sequence>
<feature type="compositionally biased region" description="Polar residues" evidence="2">
    <location>
        <begin position="72"/>
        <end position="83"/>
    </location>
</feature>
<organism evidence="4 5">
    <name type="scientific">Antrodiella citrinella</name>
    <dbReference type="NCBI Taxonomy" id="2447956"/>
    <lineage>
        <taxon>Eukaryota</taxon>
        <taxon>Fungi</taxon>
        <taxon>Dikarya</taxon>
        <taxon>Basidiomycota</taxon>
        <taxon>Agaricomycotina</taxon>
        <taxon>Agaricomycetes</taxon>
        <taxon>Polyporales</taxon>
        <taxon>Steccherinaceae</taxon>
        <taxon>Antrodiella</taxon>
    </lineage>
</organism>
<dbReference type="Pfam" id="PF20231">
    <property type="entry name" value="DUF6589"/>
    <property type="match status" value="1"/>
</dbReference>
<evidence type="ECO:0000259" key="3">
    <source>
        <dbReference type="Pfam" id="PF20231"/>
    </source>
</evidence>
<protein>
    <recommendedName>
        <fullName evidence="3">DUF6589 domain-containing protein</fullName>
    </recommendedName>
</protein>
<name>A0A4S4LWH7_9APHY</name>
<gene>
    <name evidence="4" type="ORF">EUX98_g9220</name>
</gene>
<feature type="region of interest" description="Disordered" evidence="2">
    <location>
        <begin position="53"/>
        <end position="107"/>
    </location>
</feature>
<dbReference type="OrthoDB" id="2799991at2759"/>
<feature type="coiled-coil region" evidence="1">
    <location>
        <begin position="336"/>
        <end position="363"/>
    </location>
</feature>
<feature type="region of interest" description="Disordered" evidence="2">
    <location>
        <begin position="372"/>
        <end position="403"/>
    </location>
</feature>
<evidence type="ECO:0000313" key="5">
    <source>
        <dbReference type="Proteomes" id="UP000308730"/>
    </source>
</evidence>
<dbReference type="AlphaFoldDB" id="A0A4S4LWH7"/>
<keyword evidence="5" id="KW-1185">Reference proteome</keyword>
<feature type="region of interest" description="Disordered" evidence="2">
    <location>
        <begin position="281"/>
        <end position="301"/>
    </location>
</feature>
<proteinExistence type="predicted"/>
<dbReference type="EMBL" id="SGPM01000693">
    <property type="protein sequence ID" value="THH16936.1"/>
    <property type="molecule type" value="Genomic_DNA"/>
</dbReference>
<dbReference type="InterPro" id="IPR046496">
    <property type="entry name" value="DUF6589"/>
</dbReference>
<accession>A0A4S4LWH7</accession>
<dbReference type="Proteomes" id="UP000308730">
    <property type="component" value="Unassembled WGS sequence"/>
</dbReference>
<keyword evidence="1" id="KW-0175">Coiled coil</keyword>
<evidence type="ECO:0000256" key="2">
    <source>
        <dbReference type="SAM" id="MobiDB-lite"/>
    </source>
</evidence>
<evidence type="ECO:0000256" key="1">
    <source>
        <dbReference type="SAM" id="Coils"/>
    </source>
</evidence>
<feature type="domain" description="DUF6589" evidence="3">
    <location>
        <begin position="13"/>
        <end position="262"/>
    </location>
</feature>